<dbReference type="Proteomes" id="UP000192247">
    <property type="component" value="Unassembled WGS sequence"/>
</dbReference>
<evidence type="ECO:0000256" key="2">
    <source>
        <dbReference type="ARBA" id="ARBA00023125"/>
    </source>
</evidence>
<reference evidence="7 8" key="1">
    <citation type="journal article" date="2017" name="Gigascience">
        <title>Draft genome of the honey bee ectoparasitic mite, Tropilaelaps mercedesae, is shaped by the parasitic life history.</title>
        <authorList>
            <person name="Dong X."/>
            <person name="Armstrong S.D."/>
            <person name="Xia D."/>
            <person name="Makepeace B.L."/>
            <person name="Darby A.C."/>
            <person name="Kadowaki T."/>
        </authorList>
    </citation>
    <scope>NUCLEOTIDE SEQUENCE [LARGE SCALE GENOMIC DNA]</scope>
    <source>
        <strain evidence="7">Wuxi-XJTLU</strain>
    </source>
</reference>
<dbReference type="InParanoid" id="A0A1V9XR11"/>
<feature type="region of interest" description="Disordered" evidence="5">
    <location>
        <begin position="385"/>
        <end position="407"/>
    </location>
</feature>
<organism evidence="7 8">
    <name type="scientific">Tropilaelaps mercedesae</name>
    <dbReference type="NCBI Taxonomy" id="418985"/>
    <lineage>
        <taxon>Eukaryota</taxon>
        <taxon>Metazoa</taxon>
        <taxon>Ecdysozoa</taxon>
        <taxon>Arthropoda</taxon>
        <taxon>Chelicerata</taxon>
        <taxon>Arachnida</taxon>
        <taxon>Acari</taxon>
        <taxon>Parasitiformes</taxon>
        <taxon>Mesostigmata</taxon>
        <taxon>Gamasina</taxon>
        <taxon>Dermanyssoidea</taxon>
        <taxon>Laelapidae</taxon>
        <taxon>Tropilaelaps</taxon>
    </lineage>
</organism>
<feature type="compositionally biased region" description="Low complexity" evidence="5">
    <location>
        <begin position="158"/>
        <end position="172"/>
    </location>
</feature>
<dbReference type="Pfam" id="PF00010">
    <property type="entry name" value="HLH"/>
    <property type="match status" value="1"/>
</dbReference>
<evidence type="ECO:0000256" key="5">
    <source>
        <dbReference type="SAM" id="MobiDB-lite"/>
    </source>
</evidence>
<dbReference type="GO" id="GO:0000981">
    <property type="term" value="F:DNA-binding transcription factor activity, RNA polymerase II-specific"/>
    <property type="evidence" value="ECO:0007669"/>
    <property type="project" value="TreeGrafter"/>
</dbReference>
<dbReference type="STRING" id="418985.A0A1V9XR11"/>
<feature type="compositionally biased region" description="Polar residues" evidence="5">
    <location>
        <begin position="50"/>
        <end position="64"/>
    </location>
</feature>
<dbReference type="SUPFAM" id="SSF47459">
    <property type="entry name" value="HLH, helix-loop-helix DNA-binding domain"/>
    <property type="match status" value="1"/>
</dbReference>
<keyword evidence="4" id="KW-0539">Nucleus</keyword>
<dbReference type="InterPro" id="IPR011598">
    <property type="entry name" value="bHLH_dom"/>
</dbReference>
<dbReference type="SMART" id="SM00353">
    <property type="entry name" value="HLH"/>
    <property type="match status" value="1"/>
</dbReference>
<dbReference type="PROSITE" id="PS50888">
    <property type="entry name" value="BHLH"/>
    <property type="match status" value="1"/>
</dbReference>
<keyword evidence="2" id="KW-0238">DNA-binding</keyword>
<keyword evidence="1" id="KW-0805">Transcription regulation</keyword>
<dbReference type="PANTHER" id="PTHR23349:SF63">
    <property type="entry name" value="FER3-LIKE PROTEIN"/>
    <property type="match status" value="1"/>
</dbReference>
<evidence type="ECO:0000259" key="6">
    <source>
        <dbReference type="PROSITE" id="PS50888"/>
    </source>
</evidence>
<proteinExistence type="predicted"/>
<feature type="compositionally biased region" description="Low complexity" evidence="5">
    <location>
        <begin position="118"/>
        <end position="128"/>
    </location>
</feature>
<dbReference type="GO" id="GO:0000977">
    <property type="term" value="F:RNA polymerase II transcription regulatory region sequence-specific DNA binding"/>
    <property type="evidence" value="ECO:0007669"/>
    <property type="project" value="TreeGrafter"/>
</dbReference>
<feature type="domain" description="BHLH" evidence="6">
    <location>
        <begin position="272"/>
        <end position="324"/>
    </location>
</feature>
<dbReference type="FunFam" id="4.10.280.10:FF:000035">
    <property type="entry name" value="Pancreas-specific transcription factor 1a"/>
    <property type="match status" value="1"/>
</dbReference>
<dbReference type="AlphaFoldDB" id="A0A1V9XR11"/>
<dbReference type="OrthoDB" id="6375462at2759"/>
<evidence type="ECO:0000256" key="1">
    <source>
        <dbReference type="ARBA" id="ARBA00023015"/>
    </source>
</evidence>
<dbReference type="PANTHER" id="PTHR23349">
    <property type="entry name" value="BASIC HELIX-LOOP-HELIX TRANSCRIPTION FACTOR, TWIST"/>
    <property type="match status" value="1"/>
</dbReference>
<protein>
    <recommendedName>
        <fullName evidence="6">BHLH domain-containing protein</fullName>
    </recommendedName>
</protein>
<feature type="compositionally biased region" description="Gly residues" evidence="5">
    <location>
        <begin position="90"/>
        <end position="117"/>
    </location>
</feature>
<dbReference type="GO" id="GO:0032502">
    <property type="term" value="P:developmental process"/>
    <property type="evidence" value="ECO:0007669"/>
    <property type="project" value="TreeGrafter"/>
</dbReference>
<evidence type="ECO:0000313" key="7">
    <source>
        <dbReference type="EMBL" id="OQR75946.1"/>
    </source>
</evidence>
<dbReference type="EMBL" id="MNPL01005541">
    <property type="protein sequence ID" value="OQR75946.1"/>
    <property type="molecule type" value="Genomic_DNA"/>
</dbReference>
<keyword evidence="8" id="KW-1185">Reference proteome</keyword>
<feature type="region of interest" description="Disordered" evidence="5">
    <location>
        <begin position="47"/>
        <end position="71"/>
    </location>
</feature>
<dbReference type="Gene3D" id="4.10.280.10">
    <property type="entry name" value="Helix-loop-helix DNA-binding domain"/>
    <property type="match status" value="1"/>
</dbReference>
<sequence>CTCSTGSLRASHQAALLVGAASYSEWAGPATPEPRTIGPVGILREESGSGAEQQSRGMSVNKQTRGAEVGPWGSVLGERRFVFLIRPGMSGQGGGEGAPSGAPSGGTTTGSSSGGPSGSQASPLSSYGGPFGGRSPPGGVSYPSTGYLPSELQLKQWSQQLSSASAGSSSPADPIGYPHGQHGYPTPFSSPDPFSGFASCGMTVGALPGSLGCSRALSPLYPTSAEKALLGLAVGAGGVGGANGNVSAGVGGGGSAVKKKPSKPRRRVATVAQRRAANIRERRRMFNLNNAFDRLRKKVPTFAYEKRLSRIETLRLAIMYIAFMSEVVHQGPGAPPSLNGSLNGVLNGSPAGTPICGGGFGSSLHLSSTLSTSSADDDEVLSLSSFNSTTGGHHNSSGQYSPGVHSF</sequence>
<feature type="region of interest" description="Disordered" evidence="5">
    <location>
        <begin position="158"/>
        <end position="188"/>
    </location>
</feature>
<evidence type="ECO:0000256" key="3">
    <source>
        <dbReference type="ARBA" id="ARBA00023163"/>
    </source>
</evidence>
<feature type="compositionally biased region" description="Polar residues" evidence="5">
    <location>
        <begin position="385"/>
        <end position="400"/>
    </location>
</feature>
<comment type="caution">
    <text evidence="7">The sequence shown here is derived from an EMBL/GenBank/DDBJ whole genome shotgun (WGS) entry which is preliminary data.</text>
</comment>
<dbReference type="InterPro" id="IPR050283">
    <property type="entry name" value="E-box_TF_Regulators"/>
</dbReference>
<dbReference type="CDD" id="cd11415">
    <property type="entry name" value="bHLH_TS_FERD3L_NATO3"/>
    <property type="match status" value="1"/>
</dbReference>
<evidence type="ECO:0000256" key="4">
    <source>
        <dbReference type="ARBA" id="ARBA00023242"/>
    </source>
</evidence>
<keyword evidence="3" id="KW-0804">Transcription</keyword>
<gene>
    <name evidence="7" type="ORF">BIW11_08093</name>
</gene>
<accession>A0A1V9XR11</accession>
<dbReference type="InterPro" id="IPR036638">
    <property type="entry name" value="HLH_DNA-bd_sf"/>
</dbReference>
<evidence type="ECO:0000313" key="8">
    <source>
        <dbReference type="Proteomes" id="UP000192247"/>
    </source>
</evidence>
<feature type="non-terminal residue" evidence="7">
    <location>
        <position position="1"/>
    </location>
</feature>
<feature type="region of interest" description="Disordered" evidence="5">
    <location>
        <begin position="87"/>
        <end position="146"/>
    </location>
</feature>
<name>A0A1V9XR11_9ACAR</name>
<dbReference type="GO" id="GO:0046983">
    <property type="term" value="F:protein dimerization activity"/>
    <property type="evidence" value="ECO:0007669"/>
    <property type="project" value="InterPro"/>
</dbReference>